<sequence length="102" mass="11920">MPKPKNDYKVIMYASYPLKMKIGLYMQQKSIKSYSEFLRLATFFLLNNTIGLSPKPSIWDEKRKVITKDSILNDPIYKDKIAVMNELKELFAKGSKLLKKIE</sequence>
<comment type="caution">
    <text evidence="1">The sequence shown here is derived from an EMBL/GenBank/DDBJ whole genome shotgun (WGS) entry which is preliminary data.</text>
</comment>
<proteinExistence type="predicted"/>
<protein>
    <submittedName>
        <fullName evidence="1">Uncharacterized protein</fullName>
    </submittedName>
</protein>
<dbReference type="EMBL" id="BART01025266">
    <property type="protein sequence ID" value="GAG98782.1"/>
    <property type="molecule type" value="Genomic_DNA"/>
</dbReference>
<dbReference type="AlphaFoldDB" id="X1D0Y8"/>
<evidence type="ECO:0000313" key="1">
    <source>
        <dbReference type="EMBL" id="GAG98782.1"/>
    </source>
</evidence>
<reference evidence="1" key="1">
    <citation type="journal article" date="2014" name="Front. Microbiol.">
        <title>High frequency of phylogenetically diverse reductive dehalogenase-homologous genes in deep subseafloor sedimentary metagenomes.</title>
        <authorList>
            <person name="Kawai M."/>
            <person name="Futagami T."/>
            <person name="Toyoda A."/>
            <person name="Takaki Y."/>
            <person name="Nishi S."/>
            <person name="Hori S."/>
            <person name="Arai W."/>
            <person name="Tsubouchi T."/>
            <person name="Morono Y."/>
            <person name="Uchiyama I."/>
            <person name="Ito T."/>
            <person name="Fujiyama A."/>
            <person name="Inagaki F."/>
            <person name="Takami H."/>
        </authorList>
    </citation>
    <scope>NUCLEOTIDE SEQUENCE</scope>
    <source>
        <strain evidence="1">Expedition CK06-06</strain>
    </source>
</reference>
<gene>
    <name evidence="1" type="ORF">S01H4_45393</name>
</gene>
<name>X1D0Y8_9ZZZZ</name>
<organism evidence="1">
    <name type="scientific">marine sediment metagenome</name>
    <dbReference type="NCBI Taxonomy" id="412755"/>
    <lineage>
        <taxon>unclassified sequences</taxon>
        <taxon>metagenomes</taxon>
        <taxon>ecological metagenomes</taxon>
    </lineage>
</organism>
<accession>X1D0Y8</accession>